<comment type="caution">
    <text evidence="8">The sequence shown here is derived from an EMBL/GenBank/DDBJ whole genome shotgun (WGS) entry which is preliminary data.</text>
</comment>
<name>A0A918GEK9_9PSEU</name>
<feature type="domain" description="Alcohol dehydrogenase-like N-terminal" evidence="7">
    <location>
        <begin position="31"/>
        <end position="145"/>
    </location>
</feature>
<protein>
    <submittedName>
        <fullName evidence="8">5-exo-alcohol dehydrogenase</fullName>
    </submittedName>
</protein>
<sequence>MRPKVTRAALLREFGAPLELAEVPLPDELPPGSAIVRVRTTTLCGTDAHLWQGAMPFVALPIVLGHEMVGEIVALGPYAGQDALGAPVEIGSRVVWSESVCGHCHGCAVLREPVLCANRGYGFSQRADRWPFVIGGLSEYAYLPPGAHRVVVADDMPDTWAASAGCAVKTVVRAFANAGGVDPGATVVVQGSGPLGLVATALARAGGAGQVITLGGPSGRLRMATAFGADTIIDVTAVTDSDERVAMVEELTGARGADLVIDVAGGPTVNREGVLMCAQRGTHVVVGLAGPGAAAVPMDVVMSRELRVVGSLNGDVGDLVRALRLLTGLADRFAWDALFSDPVGLADADSALKDMATMAAVKAVVDPRMEIS</sequence>
<evidence type="ECO:0000256" key="2">
    <source>
        <dbReference type="ARBA" id="ARBA00022723"/>
    </source>
</evidence>
<dbReference type="GO" id="GO:0016491">
    <property type="term" value="F:oxidoreductase activity"/>
    <property type="evidence" value="ECO:0007669"/>
    <property type="project" value="UniProtKB-KW"/>
</dbReference>
<comment type="similarity">
    <text evidence="5">Belongs to the zinc-containing alcohol dehydrogenase family.</text>
</comment>
<evidence type="ECO:0000256" key="3">
    <source>
        <dbReference type="ARBA" id="ARBA00022833"/>
    </source>
</evidence>
<dbReference type="EMBL" id="BMRB01000002">
    <property type="protein sequence ID" value="GGS32684.1"/>
    <property type="molecule type" value="Genomic_DNA"/>
</dbReference>
<dbReference type="InterPro" id="IPR011032">
    <property type="entry name" value="GroES-like_sf"/>
</dbReference>
<dbReference type="SUPFAM" id="SSF51735">
    <property type="entry name" value="NAD(P)-binding Rossmann-fold domains"/>
    <property type="match status" value="1"/>
</dbReference>
<dbReference type="CDD" id="cd08231">
    <property type="entry name" value="MDR_TM0436_like"/>
    <property type="match status" value="1"/>
</dbReference>
<dbReference type="AlphaFoldDB" id="A0A918GEK9"/>
<evidence type="ECO:0000313" key="8">
    <source>
        <dbReference type="EMBL" id="GGS32684.1"/>
    </source>
</evidence>
<accession>A0A918GEK9</accession>
<dbReference type="InterPro" id="IPR036291">
    <property type="entry name" value="NAD(P)-bd_dom_sf"/>
</dbReference>
<keyword evidence="9" id="KW-1185">Reference proteome</keyword>
<dbReference type="RefSeq" id="WP_189210869.1">
    <property type="nucleotide sequence ID" value="NZ_BMRB01000002.1"/>
</dbReference>
<evidence type="ECO:0000259" key="7">
    <source>
        <dbReference type="Pfam" id="PF08240"/>
    </source>
</evidence>
<proteinExistence type="inferred from homology"/>
<gene>
    <name evidence="8" type="ORF">GCM10010171_28340</name>
</gene>
<evidence type="ECO:0000256" key="1">
    <source>
        <dbReference type="ARBA" id="ARBA00001947"/>
    </source>
</evidence>
<keyword evidence="3 5" id="KW-0862">Zinc</keyword>
<organism evidence="8 9">
    <name type="scientific">Actinokineospora fastidiosa</name>
    <dbReference type="NCBI Taxonomy" id="1816"/>
    <lineage>
        <taxon>Bacteria</taxon>
        <taxon>Bacillati</taxon>
        <taxon>Actinomycetota</taxon>
        <taxon>Actinomycetes</taxon>
        <taxon>Pseudonocardiales</taxon>
        <taxon>Pseudonocardiaceae</taxon>
        <taxon>Actinokineospora</taxon>
    </lineage>
</organism>
<dbReference type="Proteomes" id="UP000660680">
    <property type="component" value="Unassembled WGS sequence"/>
</dbReference>
<reference evidence="8" key="2">
    <citation type="submission" date="2020-09" db="EMBL/GenBank/DDBJ databases">
        <authorList>
            <person name="Sun Q."/>
            <person name="Ohkuma M."/>
        </authorList>
    </citation>
    <scope>NUCLEOTIDE SEQUENCE</scope>
    <source>
        <strain evidence="8">JCM 3276</strain>
    </source>
</reference>
<dbReference type="InterPro" id="IPR013154">
    <property type="entry name" value="ADH-like_N"/>
</dbReference>
<dbReference type="Gene3D" id="3.40.50.720">
    <property type="entry name" value="NAD(P)-binding Rossmann-like Domain"/>
    <property type="match status" value="1"/>
</dbReference>
<feature type="domain" description="Alcohol dehydrogenase-like C-terminal" evidence="6">
    <location>
        <begin position="194"/>
        <end position="326"/>
    </location>
</feature>
<dbReference type="PANTHER" id="PTHR43401">
    <property type="entry name" value="L-THREONINE 3-DEHYDROGENASE"/>
    <property type="match status" value="1"/>
</dbReference>
<keyword evidence="4" id="KW-0560">Oxidoreductase</keyword>
<dbReference type="PROSITE" id="PS00059">
    <property type="entry name" value="ADH_ZINC"/>
    <property type="match status" value="1"/>
</dbReference>
<dbReference type="SUPFAM" id="SSF50129">
    <property type="entry name" value="GroES-like"/>
    <property type="match status" value="1"/>
</dbReference>
<dbReference type="Pfam" id="PF00107">
    <property type="entry name" value="ADH_zinc_N"/>
    <property type="match status" value="1"/>
</dbReference>
<dbReference type="Gene3D" id="3.90.180.10">
    <property type="entry name" value="Medium-chain alcohol dehydrogenases, catalytic domain"/>
    <property type="match status" value="1"/>
</dbReference>
<dbReference type="Pfam" id="PF08240">
    <property type="entry name" value="ADH_N"/>
    <property type="match status" value="1"/>
</dbReference>
<evidence type="ECO:0000259" key="6">
    <source>
        <dbReference type="Pfam" id="PF00107"/>
    </source>
</evidence>
<comment type="cofactor">
    <cofactor evidence="1 5">
        <name>Zn(2+)</name>
        <dbReference type="ChEBI" id="CHEBI:29105"/>
    </cofactor>
</comment>
<evidence type="ECO:0000256" key="5">
    <source>
        <dbReference type="RuleBase" id="RU361277"/>
    </source>
</evidence>
<dbReference type="InterPro" id="IPR002328">
    <property type="entry name" value="ADH_Zn_CS"/>
</dbReference>
<dbReference type="InterPro" id="IPR013149">
    <property type="entry name" value="ADH-like_C"/>
</dbReference>
<keyword evidence="2 5" id="KW-0479">Metal-binding</keyword>
<evidence type="ECO:0000256" key="4">
    <source>
        <dbReference type="ARBA" id="ARBA00023002"/>
    </source>
</evidence>
<dbReference type="GO" id="GO:0008270">
    <property type="term" value="F:zinc ion binding"/>
    <property type="evidence" value="ECO:0007669"/>
    <property type="project" value="InterPro"/>
</dbReference>
<evidence type="ECO:0000313" key="9">
    <source>
        <dbReference type="Proteomes" id="UP000660680"/>
    </source>
</evidence>
<dbReference type="InterPro" id="IPR050129">
    <property type="entry name" value="Zn_alcohol_dh"/>
</dbReference>
<reference evidence="8" key="1">
    <citation type="journal article" date="2014" name="Int. J. Syst. Evol. Microbiol.">
        <title>Complete genome sequence of Corynebacterium casei LMG S-19264T (=DSM 44701T), isolated from a smear-ripened cheese.</title>
        <authorList>
            <consortium name="US DOE Joint Genome Institute (JGI-PGF)"/>
            <person name="Walter F."/>
            <person name="Albersmeier A."/>
            <person name="Kalinowski J."/>
            <person name="Ruckert C."/>
        </authorList>
    </citation>
    <scope>NUCLEOTIDE SEQUENCE</scope>
    <source>
        <strain evidence="8">JCM 3276</strain>
    </source>
</reference>